<keyword evidence="16" id="KW-1185">Reference proteome</keyword>
<proteinExistence type="predicted"/>
<dbReference type="Pfam" id="PF07686">
    <property type="entry name" value="V-set"/>
    <property type="match status" value="1"/>
</dbReference>
<evidence type="ECO:0000256" key="5">
    <source>
        <dbReference type="ARBA" id="ARBA00022989"/>
    </source>
</evidence>
<name>A0A914B9J5_PATMI</name>
<dbReference type="InterPro" id="IPR007110">
    <property type="entry name" value="Ig-like_dom"/>
</dbReference>
<feature type="region of interest" description="Disordered" evidence="11">
    <location>
        <begin position="254"/>
        <end position="275"/>
    </location>
</feature>
<dbReference type="GeneID" id="119740996"/>
<dbReference type="GO" id="GO:0071222">
    <property type="term" value="P:cellular response to lipopolysaccharide"/>
    <property type="evidence" value="ECO:0007669"/>
    <property type="project" value="TreeGrafter"/>
</dbReference>
<dbReference type="GO" id="GO:0006955">
    <property type="term" value="P:immune response"/>
    <property type="evidence" value="ECO:0007669"/>
    <property type="project" value="TreeGrafter"/>
</dbReference>
<keyword evidence="6 12" id="KW-0472">Membrane</keyword>
<dbReference type="InterPro" id="IPR051713">
    <property type="entry name" value="T-cell_Activation_Regulation"/>
</dbReference>
<comment type="subcellular location">
    <subcellularLocation>
        <location evidence="1">Cell membrane</location>
        <topology evidence="1">Single-pass type I membrane protein</topology>
    </subcellularLocation>
</comment>
<dbReference type="GO" id="GO:0009897">
    <property type="term" value="C:external side of plasma membrane"/>
    <property type="evidence" value="ECO:0007669"/>
    <property type="project" value="TreeGrafter"/>
</dbReference>
<keyword evidence="5 12" id="KW-1133">Transmembrane helix</keyword>
<reference evidence="15" key="1">
    <citation type="submission" date="2022-11" db="UniProtKB">
        <authorList>
            <consortium name="EnsemblMetazoa"/>
        </authorList>
    </citation>
    <scope>IDENTIFICATION</scope>
</reference>
<dbReference type="OMA" id="TAYGSKH"/>
<keyword evidence="10" id="KW-0393">Immunoglobulin domain</keyword>
<feature type="signal peptide" evidence="13">
    <location>
        <begin position="1"/>
        <end position="18"/>
    </location>
</feature>
<keyword evidence="8" id="KW-0675">Receptor</keyword>
<dbReference type="SUPFAM" id="SSF63829">
    <property type="entry name" value="Calcium-dependent phosphotriesterase"/>
    <property type="match status" value="1"/>
</dbReference>
<dbReference type="Proteomes" id="UP000887568">
    <property type="component" value="Unplaced"/>
</dbReference>
<evidence type="ECO:0000256" key="9">
    <source>
        <dbReference type="ARBA" id="ARBA00023180"/>
    </source>
</evidence>
<evidence type="ECO:0000313" key="15">
    <source>
        <dbReference type="EnsemblMetazoa" id="XP_038072515.1"/>
    </source>
</evidence>
<dbReference type="InterPro" id="IPR015943">
    <property type="entry name" value="WD40/YVTN_repeat-like_dom_sf"/>
</dbReference>
<sequence>MWLLRISCLAYFVTTCLTQNTEAQNVYIPAGSPVLSIPCVSLKPDETVGILYWYKGESFEEALDTVLIRYDSSGDVNSTANEKYQLLPSFNLGILDVEATDTGKYWCRVVALNTGEQQEGSVIVTVVSSASLAEPVVSPCSNSDDDICNVVESRRLVVDCSVTNASPRPTLTWSFIGCSGGNNQSQQWFLSNKQSYYNEDTLSYNVSQGIYLGRLKLEKDDTCSFECETTGVVVNNGSSTIANGSASVTVVVTGKDKTDNDNGPDDTNDGGGATPTKGPNLALTAVIIVLAFISLVCLIGIVYLISRVWFTRGRTKVDEEIEMRKTKDNQDEKMCLLNAETDKGRTQDITGEMTRWQYKGKLSKKQKGSGDALQGVTGVLPSAGGGLVVATQSGLQCFSANFTSISMKEDSDLSQDNIISIASHPNTHSFIVGLETGGLVFVNVLTGKTKSIFPNEVDPDSQFNTSEIAVDDLGVIFAGQRNDRTVFMLETCTTYIKKFRVEINISTLTAYGSKHVFVSNGKDTIQKYHFKRSKSGYDMMKFKNKISVNPIGSFGIKQITVHAGLLYAVNGYDTGCRILQYDVETFDLLQTFCSSLCDLQGLCFFGEFKVALYETHSVKIYEKSESDKLDNYVLV</sequence>
<dbReference type="InterPro" id="IPR013783">
    <property type="entry name" value="Ig-like_fold"/>
</dbReference>
<accession>A0A914B9J5</accession>
<dbReference type="OrthoDB" id="6351205at2759"/>
<dbReference type="Gene3D" id="2.130.10.10">
    <property type="entry name" value="YVTN repeat-like/Quinoprotein amine dehydrogenase"/>
    <property type="match status" value="1"/>
</dbReference>
<evidence type="ECO:0000256" key="3">
    <source>
        <dbReference type="ARBA" id="ARBA00022692"/>
    </source>
</evidence>
<evidence type="ECO:0000256" key="7">
    <source>
        <dbReference type="ARBA" id="ARBA00023157"/>
    </source>
</evidence>
<feature type="domain" description="Ig-like" evidence="14">
    <location>
        <begin position="31"/>
        <end position="123"/>
    </location>
</feature>
<evidence type="ECO:0000256" key="2">
    <source>
        <dbReference type="ARBA" id="ARBA00022475"/>
    </source>
</evidence>
<dbReference type="GO" id="GO:0007166">
    <property type="term" value="P:cell surface receptor signaling pathway"/>
    <property type="evidence" value="ECO:0007669"/>
    <property type="project" value="TreeGrafter"/>
</dbReference>
<dbReference type="InterPro" id="IPR036179">
    <property type="entry name" value="Ig-like_dom_sf"/>
</dbReference>
<dbReference type="Gene3D" id="2.60.40.10">
    <property type="entry name" value="Immunoglobulins"/>
    <property type="match status" value="1"/>
</dbReference>
<feature type="chain" id="PRO_5037322147" description="Ig-like domain-containing protein" evidence="13">
    <location>
        <begin position="19"/>
        <end position="635"/>
    </location>
</feature>
<protein>
    <recommendedName>
        <fullName evidence="14">Ig-like domain-containing protein</fullName>
    </recommendedName>
</protein>
<dbReference type="SMART" id="SM00409">
    <property type="entry name" value="IG"/>
    <property type="match status" value="2"/>
</dbReference>
<evidence type="ECO:0000256" key="12">
    <source>
        <dbReference type="SAM" id="Phobius"/>
    </source>
</evidence>
<evidence type="ECO:0000259" key="14">
    <source>
        <dbReference type="PROSITE" id="PS50835"/>
    </source>
</evidence>
<evidence type="ECO:0000256" key="11">
    <source>
        <dbReference type="SAM" id="MobiDB-lite"/>
    </source>
</evidence>
<dbReference type="EnsemblMetazoa" id="XM_038216587.1">
    <property type="protein sequence ID" value="XP_038072515.1"/>
    <property type="gene ID" value="LOC119740996"/>
</dbReference>
<evidence type="ECO:0000256" key="8">
    <source>
        <dbReference type="ARBA" id="ARBA00023170"/>
    </source>
</evidence>
<dbReference type="PROSITE" id="PS50835">
    <property type="entry name" value="IG_LIKE"/>
    <property type="match status" value="2"/>
</dbReference>
<evidence type="ECO:0000256" key="1">
    <source>
        <dbReference type="ARBA" id="ARBA00004251"/>
    </source>
</evidence>
<organism evidence="15 16">
    <name type="scientific">Patiria miniata</name>
    <name type="common">Bat star</name>
    <name type="synonym">Asterina miniata</name>
    <dbReference type="NCBI Taxonomy" id="46514"/>
    <lineage>
        <taxon>Eukaryota</taxon>
        <taxon>Metazoa</taxon>
        <taxon>Echinodermata</taxon>
        <taxon>Eleutherozoa</taxon>
        <taxon>Asterozoa</taxon>
        <taxon>Asteroidea</taxon>
        <taxon>Valvatacea</taxon>
        <taxon>Valvatida</taxon>
        <taxon>Asterinidae</taxon>
        <taxon>Patiria</taxon>
    </lineage>
</organism>
<keyword evidence="2" id="KW-1003">Cell membrane</keyword>
<dbReference type="PANTHER" id="PTHR25466">
    <property type="entry name" value="T-LYMPHOCYTE ACTIVATION ANTIGEN"/>
    <property type="match status" value="1"/>
</dbReference>
<evidence type="ECO:0000256" key="10">
    <source>
        <dbReference type="ARBA" id="ARBA00023319"/>
    </source>
</evidence>
<keyword evidence="9" id="KW-0325">Glycoprotein</keyword>
<evidence type="ECO:0000313" key="16">
    <source>
        <dbReference type="Proteomes" id="UP000887568"/>
    </source>
</evidence>
<dbReference type="RefSeq" id="XP_038072515.1">
    <property type="nucleotide sequence ID" value="XM_038216587.1"/>
</dbReference>
<keyword evidence="7" id="KW-1015">Disulfide bond</keyword>
<dbReference type="AlphaFoldDB" id="A0A914B9J5"/>
<dbReference type="SUPFAM" id="SSF48726">
    <property type="entry name" value="Immunoglobulin"/>
    <property type="match status" value="1"/>
</dbReference>
<dbReference type="InterPro" id="IPR003599">
    <property type="entry name" value="Ig_sub"/>
</dbReference>
<evidence type="ECO:0000256" key="13">
    <source>
        <dbReference type="SAM" id="SignalP"/>
    </source>
</evidence>
<evidence type="ECO:0000256" key="6">
    <source>
        <dbReference type="ARBA" id="ARBA00023136"/>
    </source>
</evidence>
<keyword evidence="3 12" id="KW-0812">Transmembrane</keyword>
<keyword evidence="4 13" id="KW-0732">Signal</keyword>
<dbReference type="InterPro" id="IPR013106">
    <property type="entry name" value="Ig_V-set"/>
</dbReference>
<feature type="transmembrane region" description="Helical" evidence="12">
    <location>
        <begin position="281"/>
        <end position="305"/>
    </location>
</feature>
<dbReference type="PANTHER" id="PTHR25466:SF9">
    <property type="entry name" value="FIBRONECTIN TYPE-III DOMAIN-CONTAINING PROTEIN"/>
    <property type="match status" value="1"/>
</dbReference>
<evidence type="ECO:0000256" key="4">
    <source>
        <dbReference type="ARBA" id="ARBA00022729"/>
    </source>
</evidence>
<feature type="domain" description="Ig-like" evidence="14">
    <location>
        <begin position="135"/>
        <end position="249"/>
    </location>
</feature>